<protein>
    <submittedName>
        <fullName evidence="2">Uncharacterized protein</fullName>
    </submittedName>
</protein>
<dbReference type="EMBL" id="JAAOIC020000003">
    <property type="protein sequence ID" value="KAG8042061.1"/>
    <property type="molecule type" value="Genomic_DNA"/>
</dbReference>
<keyword evidence="3" id="KW-1185">Reference proteome</keyword>
<organism evidence="2 3">
    <name type="scientific">Cotesia typhae</name>
    <dbReference type="NCBI Taxonomy" id="2053667"/>
    <lineage>
        <taxon>Eukaryota</taxon>
        <taxon>Metazoa</taxon>
        <taxon>Ecdysozoa</taxon>
        <taxon>Arthropoda</taxon>
        <taxon>Hexapoda</taxon>
        <taxon>Insecta</taxon>
        <taxon>Pterygota</taxon>
        <taxon>Neoptera</taxon>
        <taxon>Endopterygota</taxon>
        <taxon>Hymenoptera</taxon>
        <taxon>Apocrita</taxon>
        <taxon>Ichneumonoidea</taxon>
        <taxon>Braconidae</taxon>
        <taxon>Microgastrinae</taxon>
        <taxon>Cotesia</taxon>
    </lineage>
</organism>
<evidence type="ECO:0000313" key="2">
    <source>
        <dbReference type="EMBL" id="KAG8042061.1"/>
    </source>
</evidence>
<dbReference type="OrthoDB" id="7657034at2759"/>
<proteinExistence type="predicted"/>
<feature type="compositionally biased region" description="Polar residues" evidence="1">
    <location>
        <begin position="12"/>
        <end position="27"/>
    </location>
</feature>
<accession>A0A8J5V1G8</accession>
<dbReference type="AlphaFoldDB" id="A0A8J5V1G8"/>
<reference evidence="2" key="2">
    <citation type="submission" date="2021-04" db="EMBL/GenBank/DDBJ databases">
        <title>Genome-wide patterns of bracovirus chromosomal integration into multiple host tissues during parasitism.</title>
        <authorList>
            <person name="Chebbi M.A.C."/>
        </authorList>
    </citation>
    <scope>NUCLEOTIDE SEQUENCE</scope>
    <source>
        <tissue evidence="2">Whole body</tissue>
    </source>
</reference>
<evidence type="ECO:0000256" key="1">
    <source>
        <dbReference type="SAM" id="MobiDB-lite"/>
    </source>
</evidence>
<evidence type="ECO:0000313" key="3">
    <source>
        <dbReference type="Proteomes" id="UP000729913"/>
    </source>
</evidence>
<comment type="caution">
    <text evidence="2">The sequence shown here is derived from an EMBL/GenBank/DDBJ whole genome shotgun (WGS) entry which is preliminary data.</text>
</comment>
<reference evidence="2" key="1">
    <citation type="submission" date="2020-03" db="EMBL/GenBank/DDBJ databases">
        <authorList>
            <person name="Chebbi M.A."/>
            <person name="Drezen J.M."/>
        </authorList>
    </citation>
    <scope>NUCLEOTIDE SEQUENCE</scope>
    <source>
        <tissue evidence="2">Whole body</tissue>
    </source>
</reference>
<feature type="region of interest" description="Disordered" evidence="1">
    <location>
        <begin position="1"/>
        <end position="56"/>
    </location>
</feature>
<gene>
    <name evidence="2" type="ORF">G9C98_000052</name>
</gene>
<name>A0A8J5V1G8_9HYME</name>
<dbReference type="Proteomes" id="UP000729913">
    <property type="component" value="Unassembled WGS sequence"/>
</dbReference>
<sequence length="250" mass="28725">MPRRRKVPRNKSAVNSRLSGEVSTGMSENRRESVEADEPPLPNHVDKNSSTNNGKTDVHELDYAENELEQLIIPRLFNDIRYSDDVASVLPDRSWAIHSTEEPVKRIVVSEISMVNFHGRGFEPFYVKQIIFDEKLNFELFLINSRTVLKDKPACIRSITDFESLLDYVSGMKLCTGGPEFIKYSNVSPECAYKDPYSKWRHNLCTLEVHDTDVCEACESLDEILKRHSQRTKSPLKSRNSVVATKRKKF</sequence>